<dbReference type="STRING" id="861450.HMPREF0080_00650"/>
<feature type="region of interest" description="G5" evidence="9">
    <location>
        <begin position="152"/>
        <end position="154"/>
    </location>
</feature>
<dbReference type="CDD" id="cd04163">
    <property type="entry name" value="Era"/>
    <property type="match status" value="1"/>
</dbReference>
<evidence type="ECO:0000256" key="8">
    <source>
        <dbReference type="HAMAP-Rule" id="MF_00367"/>
    </source>
</evidence>
<evidence type="ECO:0000256" key="9">
    <source>
        <dbReference type="PROSITE-ProRule" id="PRU01050"/>
    </source>
</evidence>
<evidence type="ECO:0000256" key="7">
    <source>
        <dbReference type="ARBA" id="ARBA00023136"/>
    </source>
</evidence>
<accession>G9YG86</accession>
<dbReference type="RefSeq" id="WP_006789639.1">
    <property type="nucleotide sequence ID" value="NZ_JH417574.1"/>
</dbReference>
<keyword evidence="5 8" id="KW-0694">RNA-binding</keyword>
<dbReference type="FunFam" id="3.30.300.20:FF:000003">
    <property type="entry name" value="GTPase Era"/>
    <property type="match status" value="1"/>
</dbReference>
<dbReference type="InterPro" id="IPR006073">
    <property type="entry name" value="GTP-bd"/>
</dbReference>
<reference evidence="13 14" key="1">
    <citation type="submission" date="2011-08" db="EMBL/GenBank/DDBJ databases">
        <authorList>
            <person name="Weinstock G."/>
            <person name="Sodergren E."/>
            <person name="Clifton S."/>
            <person name="Fulton L."/>
            <person name="Fulton B."/>
            <person name="Courtney L."/>
            <person name="Fronick C."/>
            <person name="Harrison M."/>
            <person name="Strong C."/>
            <person name="Farmer C."/>
            <person name="Delahaunty K."/>
            <person name="Markovic C."/>
            <person name="Hall O."/>
            <person name="Minx P."/>
            <person name="Tomlinson C."/>
            <person name="Mitreva M."/>
            <person name="Hou S."/>
            <person name="Chen J."/>
            <person name="Wollam A."/>
            <person name="Pepin K.H."/>
            <person name="Johnson M."/>
            <person name="Bhonagiri V."/>
            <person name="Zhang X."/>
            <person name="Suruliraj S."/>
            <person name="Warren W."/>
            <person name="Chinwalla A."/>
            <person name="Mardis E.R."/>
            <person name="Wilson R.K."/>
        </authorList>
    </citation>
    <scope>NUCLEOTIDE SEQUENCE [LARGE SCALE GENOMIC DNA]</scope>
    <source>
        <strain evidence="13 14">F0357</strain>
    </source>
</reference>
<dbReference type="InterPro" id="IPR005225">
    <property type="entry name" value="Small_GTP-bd"/>
</dbReference>
<evidence type="ECO:0000256" key="1">
    <source>
        <dbReference type="ARBA" id="ARBA00007921"/>
    </source>
</evidence>
<dbReference type="OrthoDB" id="9805918at2"/>
<feature type="domain" description="Era-type G" evidence="12">
    <location>
        <begin position="6"/>
        <end position="173"/>
    </location>
</feature>
<comment type="subunit">
    <text evidence="8">Monomer.</text>
</comment>
<protein>
    <recommendedName>
        <fullName evidence="2 8">GTPase Era</fullName>
    </recommendedName>
</protein>
<comment type="caution">
    <text evidence="13">The sequence shown here is derived from an EMBL/GenBank/DDBJ whole genome shotgun (WGS) entry which is preliminary data.</text>
</comment>
<dbReference type="EMBL" id="AGCJ01000020">
    <property type="protein sequence ID" value="EHM42345.1"/>
    <property type="molecule type" value="Genomic_DNA"/>
</dbReference>
<feature type="region of interest" description="G4" evidence="9">
    <location>
        <begin position="123"/>
        <end position="126"/>
    </location>
</feature>
<dbReference type="InterPro" id="IPR027417">
    <property type="entry name" value="P-loop_NTPase"/>
</dbReference>
<dbReference type="SUPFAM" id="SSF52540">
    <property type="entry name" value="P-loop containing nucleoside triphosphate hydrolases"/>
    <property type="match status" value="1"/>
</dbReference>
<dbReference type="GO" id="GO:0000028">
    <property type="term" value="P:ribosomal small subunit assembly"/>
    <property type="evidence" value="ECO:0007669"/>
    <property type="project" value="TreeGrafter"/>
</dbReference>
<comment type="subcellular location">
    <subcellularLocation>
        <location evidence="8">Cytoplasm</location>
    </subcellularLocation>
    <subcellularLocation>
        <location evidence="8">Cell membrane</location>
        <topology evidence="8">Peripheral membrane protein</topology>
    </subcellularLocation>
</comment>
<feature type="domain" description="KH type-2" evidence="11">
    <location>
        <begin position="204"/>
        <end position="281"/>
    </location>
</feature>
<evidence type="ECO:0000256" key="5">
    <source>
        <dbReference type="ARBA" id="ARBA00022884"/>
    </source>
</evidence>
<keyword evidence="4 8" id="KW-0547">Nucleotide-binding</keyword>
<name>G9YG86_9FIRM</name>
<dbReference type="Pfam" id="PF01926">
    <property type="entry name" value="MMR_HSR1"/>
    <property type="match status" value="1"/>
</dbReference>
<evidence type="ECO:0000313" key="14">
    <source>
        <dbReference type="Proteomes" id="UP000005481"/>
    </source>
</evidence>
<dbReference type="FunFam" id="3.40.50.300:FF:000094">
    <property type="entry name" value="GTPase Era"/>
    <property type="match status" value="1"/>
</dbReference>
<evidence type="ECO:0000256" key="6">
    <source>
        <dbReference type="ARBA" id="ARBA00023134"/>
    </source>
</evidence>
<feature type="region of interest" description="G3" evidence="9">
    <location>
        <begin position="61"/>
        <end position="64"/>
    </location>
</feature>
<feature type="region of interest" description="G2" evidence="9">
    <location>
        <begin position="40"/>
        <end position="44"/>
    </location>
</feature>
<dbReference type="InterPro" id="IPR004044">
    <property type="entry name" value="KH_dom_type_2"/>
</dbReference>
<keyword evidence="8" id="KW-0963">Cytoplasm</keyword>
<dbReference type="eggNOG" id="COG1159">
    <property type="taxonomic scope" value="Bacteria"/>
</dbReference>
<dbReference type="GO" id="GO:0005525">
    <property type="term" value="F:GTP binding"/>
    <property type="evidence" value="ECO:0007669"/>
    <property type="project" value="UniProtKB-UniRule"/>
</dbReference>
<dbReference type="NCBIfam" id="TIGR00231">
    <property type="entry name" value="small_GTP"/>
    <property type="match status" value="1"/>
</dbReference>
<dbReference type="InterPro" id="IPR015946">
    <property type="entry name" value="KH_dom-like_a/b"/>
</dbReference>
<organism evidence="13 14">
    <name type="scientific">Anaeroglobus geminatus F0357</name>
    <dbReference type="NCBI Taxonomy" id="861450"/>
    <lineage>
        <taxon>Bacteria</taxon>
        <taxon>Bacillati</taxon>
        <taxon>Bacillota</taxon>
        <taxon>Negativicutes</taxon>
        <taxon>Veillonellales</taxon>
        <taxon>Veillonellaceae</taxon>
        <taxon>Anaeroglobus</taxon>
    </lineage>
</organism>
<evidence type="ECO:0000256" key="10">
    <source>
        <dbReference type="RuleBase" id="RU003761"/>
    </source>
</evidence>
<evidence type="ECO:0000313" key="13">
    <source>
        <dbReference type="EMBL" id="EHM42345.1"/>
    </source>
</evidence>
<dbReference type="HAMAP" id="MF_00367">
    <property type="entry name" value="GTPase_Era"/>
    <property type="match status" value="1"/>
</dbReference>
<feature type="binding site" evidence="8">
    <location>
        <begin position="61"/>
        <end position="65"/>
    </location>
    <ligand>
        <name>GTP</name>
        <dbReference type="ChEBI" id="CHEBI:37565"/>
    </ligand>
</feature>
<dbReference type="Pfam" id="PF07650">
    <property type="entry name" value="KH_2"/>
    <property type="match status" value="1"/>
</dbReference>
<dbReference type="PANTHER" id="PTHR42698">
    <property type="entry name" value="GTPASE ERA"/>
    <property type="match status" value="1"/>
</dbReference>
<comment type="similarity">
    <text evidence="1 8 9 10">Belongs to the TRAFAC class TrmE-Era-EngA-EngB-Septin-like GTPase superfamily. Era GTPase family.</text>
</comment>
<sequence>MEQEFKSGFVSVVGRPNVGKSTLINRILGQKVTIVSDKAQTTRNKILCIHTDADSQIVFLDTPGIHKPKHKLGRFMDEAAYGSLKDIDAVLFLVAADEKRGPGDMFILHKIKDIHAPVFLVINKIDKLDKEKLLKIMADYSSLCDFAAIIPVSALKGENVSAVMGELKKILPPGPKYFPDDMITDRPERLLVAEIVREKLLQLTREEVPHALAVYTEEMAKRENNKVYIRVTVYVERDSQKRIVIGKNGSVLKEIGRLARTEIERLLGSSVFLDIWVKVKTDWRNKASVLSEFGYKDE</sequence>
<keyword evidence="14" id="KW-1185">Reference proteome</keyword>
<dbReference type="HOGENOM" id="CLU_038009_1_0_9"/>
<dbReference type="InterPro" id="IPR005662">
    <property type="entry name" value="GTPase_Era-like"/>
</dbReference>
<evidence type="ECO:0000256" key="4">
    <source>
        <dbReference type="ARBA" id="ARBA00022741"/>
    </source>
</evidence>
<feature type="binding site" evidence="8">
    <location>
        <begin position="123"/>
        <end position="126"/>
    </location>
    <ligand>
        <name>GTP</name>
        <dbReference type="ChEBI" id="CHEBI:37565"/>
    </ligand>
</feature>
<keyword evidence="8" id="KW-1003">Cell membrane</keyword>
<comment type="function">
    <text evidence="8">An essential GTPase that binds both GDP and GTP, with rapid nucleotide exchange. Plays a role in 16S rRNA processing and 30S ribosomal subunit biogenesis and possibly also in cell cycle regulation and energy metabolism.</text>
</comment>
<dbReference type="Gene3D" id="3.40.50.300">
    <property type="entry name" value="P-loop containing nucleotide triphosphate hydrolases"/>
    <property type="match status" value="1"/>
</dbReference>
<dbReference type="CDD" id="cd22534">
    <property type="entry name" value="KH-II_Era"/>
    <property type="match status" value="1"/>
</dbReference>
<dbReference type="NCBIfam" id="TIGR00436">
    <property type="entry name" value="era"/>
    <property type="match status" value="1"/>
</dbReference>
<dbReference type="PROSITE" id="PS50823">
    <property type="entry name" value="KH_TYPE_2"/>
    <property type="match status" value="1"/>
</dbReference>
<dbReference type="GO" id="GO:0005829">
    <property type="term" value="C:cytosol"/>
    <property type="evidence" value="ECO:0007669"/>
    <property type="project" value="TreeGrafter"/>
</dbReference>
<dbReference type="GO" id="GO:0070181">
    <property type="term" value="F:small ribosomal subunit rRNA binding"/>
    <property type="evidence" value="ECO:0007669"/>
    <property type="project" value="UniProtKB-UniRule"/>
</dbReference>
<proteinExistence type="inferred from homology"/>
<keyword evidence="3 8" id="KW-0690">Ribosome biogenesis</keyword>
<evidence type="ECO:0000256" key="2">
    <source>
        <dbReference type="ARBA" id="ARBA00020484"/>
    </source>
</evidence>
<dbReference type="InterPro" id="IPR009019">
    <property type="entry name" value="KH_sf_prok-type"/>
</dbReference>
<feature type="region of interest" description="G1" evidence="9">
    <location>
        <begin position="14"/>
        <end position="21"/>
    </location>
</feature>
<dbReference type="NCBIfam" id="NF000908">
    <property type="entry name" value="PRK00089.1"/>
    <property type="match status" value="1"/>
</dbReference>
<dbReference type="GO" id="GO:0043024">
    <property type="term" value="F:ribosomal small subunit binding"/>
    <property type="evidence" value="ECO:0007669"/>
    <property type="project" value="TreeGrafter"/>
</dbReference>
<evidence type="ECO:0000259" key="11">
    <source>
        <dbReference type="PROSITE" id="PS50823"/>
    </source>
</evidence>
<dbReference type="GO" id="GO:0005886">
    <property type="term" value="C:plasma membrane"/>
    <property type="evidence" value="ECO:0007669"/>
    <property type="project" value="UniProtKB-SubCell"/>
</dbReference>
<keyword evidence="6 8" id="KW-0342">GTP-binding</keyword>
<dbReference type="Proteomes" id="UP000005481">
    <property type="component" value="Unassembled WGS sequence"/>
</dbReference>
<dbReference type="Gene3D" id="3.30.300.20">
    <property type="match status" value="1"/>
</dbReference>
<keyword evidence="7 8" id="KW-0472">Membrane</keyword>
<dbReference type="AlphaFoldDB" id="G9YG86"/>
<evidence type="ECO:0000256" key="3">
    <source>
        <dbReference type="ARBA" id="ARBA00022517"/>
    </source>
</evidence>
<dbReference type="GO" id="GO:0003924">
    <property type="term" value="F:GTPase activity"/>
    <property type="evidence" value="ECO:0007669"/>
    <property type="project" value="UniProtKB-UniRule"/>
</dbReference>
<evidence type="ECO:0000259" key="12">
    <source>
        <dbReference type="PROSITE" id="PS51713"/>
    </source>
</evidence>
<dbReference type="PATRIC" id="fig|861450.3.peg.624"/>
<gene>
    <name evidence="8" type="primary">era</name>
    <name evidence="13" type="ORF">HMPREF0080_00650</name>
</gene>
<dbReference type="SUPFAM" id="SSF54814">
    <property type="entry name" value="Prokaryotic type KH domain (KH-domain type II)"/>
    <property type="match status" value="1"/>
</dbReference>
<dbReference type="InterPro" id="IPR030388">
    <property type="entry name" value="G_ERA_dom"/>
</dbReference>
<keyword evidence="8" id="KW-0699">rRNA-binding</keyword>
<dbReference type="PROSITE" id="PS51713">
    <property type="entry name" value="G_ERA"/>
    <property type="match status" value="1"/>
</dbReference>
<dbReference type="PANTHER" id="PTHR42698:SF1">
    <property type="entry name" value="GTPASE ERA, MITOCHONDRIAL"/>
    <property type="match status" value="1"/>
</dbReference>
<feature type="binding site" evidence="8">
    <location>
        <begin position="14"/>
        <end position="21"/>
    </location>
    <ligand>
        <name>GTP</name>
        <dbReference type="ChEBI" id="CHEBI:37565"/>
    </ligand>
</feature>